<organism evidence="1 2">
    <name type="scientific">Nocardia albiluteola</name>
    <dbReference type="NCBI Taxonomy" id="2842303"/>
    <lineage>
        <taxon>Bacteria</taxon>
        <taxon>Bacillati</taxon>
        <taxon>Actinomycetota</taxon>
        <taxon>Actinomycetes</taxon>
        <taxon>Mycobacteriales</taxon>
        <taxon>Nocardiaceae</taxon>
        <taxon>Nocardia</taxon>
    </lineage>
</organism>
<sequence length="100" mass="10997">MGTGADLAAGLAERGPTITLIDRNDSSVTQRKIEEADGRCASFIADVTPEEQISELAYNIRDVFEHINMLVKDASISIVRPFNGTGTDLWQRMSMPRRGT</sequence>
<comment type="caution">
    <text evidence="1">The sequence shown here is derived from an EMBL/GenBank/DDBJ whole genome shotgun (WGS) entry which is preliminary data.</text>
</comment>
<name>A0ABS6B2I5_9NOCA</name>
<dbReference type="InterPro" id="IPR002347">
    <property type="entry name" value="SDR_fam"/>
</dbReference>
<dbReference type="Gene3D" id="3.40.50.720">
    <property type="entry name" value="NAD(P)-binding Rossmann-like Domain"/>
    <property type="match status" value="1"/>
</dbReference>
<evidence type="ECO:0000313" key="2">
    <source>
        <dbReference type="Proteomes" id="UP000733379"/>
    </source>
</evidence>
<dbReference type="Proteomes" id="UP000733379">
    <property type="component" value="Unassembled WGS sequence"/>
</dbReference>
<accession>A0ABS6B2I5</accession>
<gene>
    <name evidence="1" type="ORF">KO481_22840</name>
</gene>
<proteinExistence type="predicted"/>
<protein>
    <submittedName>
        <fullName evidence="1">SDR family NAD(P)-dependent oxidoreductase</fullName>
    </submittedName>
</protein>
<keyword evidence="2" id="KW-1185">Reference proteome</keyword>
<dbReference type="InterPro" id="IPR036291">
    <property type="entry name" value="NAD(P)-bd_dom_sf"/>
</dbReference>
<evidence type="ECO:0000313" key="1">
    <source>
        <dbReference type="EMBL" id="MBU3064358.1"/>
    </source>
</evidence>
<dbReference type="Pfam" id="PF00106">
    <property type="entry name" value="adh_short"/>
    <property type="match status" value="1"/>
</dbReference>
<dbReference type="EMBL" id="JAHKNI010000007">
    <property type="protein sequence ID" value="MBU3064358.1"/>
    <property type="molecule type" value="Genomic_DNA"/>
</dbReference>
<dbReference type="SUPFAM" id="SSF51735">
    <property type="entry name" value="NAD(P)-binding Rossmann-fold domains"/>
    <property type="match status" value="1"/>
</dbReference>
<reference evidence="1 2" key="1">
    <citation type="submission" date="2021-06" db="EMBL/GenBank/DDBJ databases">
        <title>Actinomycetes sequencing.</title>
        <authorList>
            <person name="Shan Q."/>
        </authorList>
    </citation>
    <scope>NUCLEOTIDE SEQUENCE [LARGE SCALE GENOMIC DNA]</scope>
    <source>
        <strain evidence="1 2">NEAU-G5</strain>
    </source>
</reference>